<evidence type="ECO:0000313" key="2">
    <source>
        <dbReference type="EMBL" id="MEC0486213.1"/>
    </source>
</evidence>
<proteinExistence type="predicted"/>
<reference evidence="2 4" key="3">
    <citation type="submission" date="2023-03" db="EMBL/GenBank/DDBJ databases">
        <title>Agriculturally important microbes genome sequencing.</title>
        <authorList>
            <person name="Dunlap C."/>
        </authorList>
    </citation>
    <scope>NUCLEOTIDE SEQUENCE [LARGE SCALE GENOMIC DNA]</scope>
    <source>
        <strain evidence="2 4">CBP-3203</strain>
    </source>
</reference>
<dbReference type="OrthoDB" id="2617312at2"/>
<evidence type="ECO:0000313" key="3">
    <source>
        <dbReference type="Proteomes" id="UP000036168"/>
    </source>
</evidence>
<protein>
    <submittedName>
        <fullName evidence="1">Uncharacterized protein</fullName>
    </submittedName>
</protein>
<reference evidence="1 3" key="1">
    <citation type="journal article" date="2015" name="Int. J. Syst. Evol. Microbiol.">
        <title>Bacillus glycinifermentans sp. nov., isolated from fermented soybean paste.</title>
        <authorList>
            <person name="Kim S.J."/>
            <person name="Dunlap C.A."/>
            <person name="Kwon S.W."/>
            <person name="Rooney A.P."/>
        </authorList>
    </citation>
    <scope>NUCLEOTIDE SEQUENCE [LARGE SCALE GENOMIC DNA]</scope>
    <source>
        <strain evidence="1 3">GO-13</strain>
    </source>
</reference>
<keyword evidence="4" id="KW-1185">Reference proteome</keyword>
<accession>A0A0T6BMR4</accession>
<dbReference type="AlphaFoldDB" id="A0A0T6BMR4"/>
<reference evidence="1" key="2">
    <citation type="submission" date="2015-10" db="EMBL/GenBank/DDBJ databases">
        <authorList>
            <person name="Gilbert D.G."/>
        </authorList>
    </citation>
    <scope>NUCLEOTIDE SEQUENCE</scope>
    <source>
        <strain evidence="1">GO-13</strain>
    </source>
</reference>
<sequence length="183" mass="21557">MEHGVRFIVEYSEIGELLHRLFVNRELDEWYKIKCAEKIKVPDELNQMKGLKKVEVRDLNNPSGEIHIHLQSLSGENGFHLEQQINIKVSKLVPVYVLDYRYSLRHELIDGAYDIVGTAESLEFIQGTNYINKIMQEKGYIELSYLYDYYDTVYEWSELPHIQPFNRRLTLGDALFTDVLELL</sequence>
<organism evidence="1 3">
    <name type="scientific">Bacillus glycinifermentans</name>
    <dbReference type="NCBI Taxonomy" id="1664069"/>
    <lineage>
        <taxon>Bacteria</taxon>
        <taxon>Bacillati</taxon>
        <taxon>Bacillota</taxon>
        <taxon>Bacilli</taxon>
        <taxon>Bacillales</taxon>
        <taxon>Bacillaceae</taxon>
        <taxon>Bacillus</taxon>
    </lineage>
</organism>
<dbReference type="EMBL" id="LECW02000026">
    <property type="protein sequence ID" value="KRT92912.1"/>
    <property type="molecule type" value="Genomic_DNA"/>
</dbReference>
<dbReference type="Proteomes" id="UP001341297">
    <property type="component" value="Unassembled WGS sequence"/>
</dbReference>
<evidence type="ECO:0000313" key="4">
    <source>
        <dbReference type="Proteomes" id="UP001341297"/>
    </source>
</evidence>
<comment type="caution">
    <text evidence="1">The sequence shown here is derived from an EMBL/GenBank/DDBJ whole genome shotgun (WGS) entry which is preliminary data.</text>
</comment>
<dbReference type="RefSeq" id="WP_048355205.1">
    <property type="nucleotide sequence ID" value="NZ_CP023481.1"/>
</dbReference>
<dbReference type="Proteomes" id="UP000036168">
    <property type="component" value="Unassembled WGS sequence"/>
</dbReference>
<name>A0A0T6BMR4_9BACI</name>
<gene>
    <name evidence="1" type="ORF">AB447_221405</name>
    <name evidence="2" type="ORF">P8828_15550</name>
</gene>
<evidence type="ECO:0000313" key="1">
    <source>
        <dbReference type="EMBL" id="KRT92912.1"/>
    </source>
</evidence>
<dbReference type="EMBL" id="JARRTL010000015">
    <property type="protein sequence ID" value="MEC0486213.1"/>
    <property type="molecule type" value="Genomic_DNA"/>
</dbReference>